<dbReference type="EMBL" id="JAEHNY010000005">
    <property type="protein sequence ID" value="MBI6119676.1"/>
    <property type="molecule type" value="Genomic_DNA"/>
</dbReference>
<dbReference type="PANTHER" id="PTHR30292:SF0">
    <property type="entry name" value="5-OXOPROLINASE SUBUNIT A"/>
    <property type="match status" value="1"/>
</dbReference>
<dbReference type="PANTHER" id="PTHR30292">
    <property type="entry name" value="UNCHARACTERIZED PROTEIN YBGL-RELATED"/>
    <property type="match status" value="1"/>
</dbReference>
<organism evidence="1 2">
    <name type="scientific">Salegentibacter maritimus</name>
    <dbReference type="NCBI Taxonomy" id="2794347"/>
    <lineage>
        <taxon>Bacteria</taxon>
        <taxon>Pseudomonadati</taxon>
        <taxon>Bacteroidota</taxon>
        <taxon>Flavobacteriia</taxon>
        <taxon>Flavobacteriales</taxon>
        <taxon>Flavobacteriaceae</taxon>
        <taxon>Salegentibacter</taxon>
    </lineage>
</organism>
<dbReference type="SUPFAM" id="SSF88713">
    <property type="entry name" value="Glycoside hydrolase/deacetylase"/>
    <property type="match status" value="1"/>
</dbReference>
<evidence type="ECO:0000313" key="2">
    <source>
        <dbReference type="Proteomes" id="UP000635665"/>
    </source>
</evidence>
<comment type="caution">
    <text evidence="1">The sequence shown here is derived from an EMBL/GenBank/DDBJ whole genome shotgun (WGS) entry which is preliminary data.</text>
</comment>
<gene>
    <name evidence="1" type="primary">pxpA</name>
    <name evidence="1" type="ORF">I6U50_06545</name>
</gene>
<dbReference type="EC" id="3.5.2.9" evidence="1"/>
<dbReference type="CDD" id="cd10801">
    <property type="entry name" value="LamB_YcsF_like_1"/>
    <property type="match status" value="1"/>
</dbReference>
<dbReference type="Pfam" id="PF03746">
    <property type="entry name" value="LamB_YcsF"/>
    <property type="match status" value="1"/>
</dbReference>
<dbReference type="InterPro" id="IPR005501">
    <property type="entry name" value="LamB/YcsF/PxpA-like"/>
</dbReference>
<dbReference type="Proteomes" id="UP000635665">
    <property type="component" value="Unassembled WGS sequence"/>
</dbReference>
<accession>A0ABS0TF43</accession>
<name>A0ABS0TF43_9FLAO</name>
<protein>
    <submittedName>
        <fullName evidence="1">5-oxoprolinase subunit PxpA</fullName>
        <ecNumber evidence="1">3.5.2.9</ecNumber>
    </submittedName>
</protein>
<evidence type="ECO:0000313" key="1">
    <source>
        <dbReference type="EMBL" id="MBI6119676.1"/>
    </source>
</evidence>
<proteinExistence type="predicted"/>
<sequence>MKKIHINCDLGEGSEFDAALMPHISACNIACGGHAGNLDTMQQTIKLAVEHGVEIGAHPSYPDKENFGRKTMEISVEELQRSIVAQILSLKQLAEAEGVKLTHVKPHGALYNEAAKDEKTAQIIIDSLLEFDQKLALLCPLNSVISKLAKGKIPIVFEAFADRNYNPDYSLVSRSKSNALISEKEAVFEHLFSMFFGGKITCENGTKISCNAATFCLHSDTPNSVEIMSFLDQKFAKHNVKIKNAK</sequence>
<dbReference type="RefSeq" id="WP_198638265.1">
    <property type="nucleotide sequence ID" value="NZ_JAEHNY010000005.1"/>
</dbReference>
<dbReference type="GO" id="GO:0017168">
    <property type="term" value="F:5-oxoprolinase (ATP-hydrolyzing) activity"/>
    <property type="evidence" value="ECO:0007669"/>
    <property type="project" value="UniProtKB-EC"/>
</dbReference>
<keyword evidence="2" id="KW-1185">Reference proteome</keyword>
<keyword evidence="1" id="KW-0378">Hydrolase</keyword>
<dbReference type="NCBIfam" id="NF003816">
    <property type="entry name" value="PRK05406.1-5"/>
    <property type="match status" value="1"/>
</dbReference>
<dbReference type="Gene3D" id="3.20.20.370">
    <property type="entry name" value="Glycoside hydrolase/deacetylase"/>
    <property type="match status" value="1"/>
</dbReference>
<dbReference type="NCBIfam" id="NF003814">
    <property type="entry name" value="PRK05406.1-3"/>
    <property type="match status" value="1"/>
</dbReference>
<reference evidence="1 2" key="1">
    <citation type="submission" date="2020-12" db="EMBL/GenBank/DDBJ databases">
        <title>Salegentibacter orientalis sp. nov., isolated from costal sediment.</title>
        <authorList>
            <person name="Lian F.-B."/>
        </authorList>
    </citation>
    <scope>NUCLEOTIDE SEQUENCE [LARGE SCALE GENOMIC DNA]</scope>
    <source>
        <strain evidence="1 2">F60176</strain>
    </source>
</reference>
<dbReference type="InterPro" id="IPR011330">
    <property type="entry name" value="Glyco_hydro/deAcase_b/a-brl"/>
</dbReference>